<keyword evidence="12" id="KW-0675">Receptor</keyword>
<proteinExistence type="inferred from homology"/>
<dbReference type="Pfam" id="PF07715">
    <property type="entry name" value="Plug"/>
    <property type="match status" value="1"/>
</dbReference>
<feature type="domain" description="TonB-dependent receptor-like beta-barrel" evidence="10">
    <location>
        <begin position="315"/>
        <end position="751"/>
    </location>
</feature>
<evidence type="ECO:0000256" key="2">
    <source>
        <dbReference type="ARBA" id="ARBA00022448"/>
    </source>
</evidence>
<evidence type="ECO:0000256" key="6">
    <source>
        <dbReference type="ARBA" id="ARBA00023136"/>
    </source>
</evidence>
<dbReference type="InterPro" id="IPR039426">
    <property type="entry name" value="TonB-dep_rcpt-like"/>
</dbReference>
<dbReference type="SUPFAM" id="SSF49464">
    <property type="entry name" value="Carboxypeptidase regulatory domain-like"/>
    <property type="match status" value="1"/>
</dbReference>
<dbReference type="PANTHER" id="PTHR30069:SF42">
    <property type="entry name" value="FERRIC AEROBACTIN RECEPTOR"/>
    <property type="match status" value="1"/>
</dbReference>
<evidence type="ECO:0000259" key="11">
    <source>
        <dbReference type="Pfam" id="PF07715"/>
    </source>
</evidence>
<dbReference type="GO" id="GO:0015344">
    <property type="term" value="F:siderophore uptake transmembrane transporter activity"/>
    <property type="evidence" value="ECO:0007669"/>
    <property type="project" value="TreeGrafter"/>
</dbReference>
<evidence type="ECO:0000256" key="5">
    <source>
        <dbReference type="ARBA" id="ARBA00023077"/>
    </source>
</evidence>
<organism evidence="12 13">
    <name type="scientific">Pedobacter ginsengisoli</name>
    <dbReference type="NCBI Taxonomy" id="363852"/>
    <lineage>
        <taxon>Bacteria</taxon>
        <taxon>Pseudomonadati</taxon>
        <taxon>Bacteroidota</taxon>
        <taxon>Sphingobacteriia</taxon>
        <taxon>Sphingobacteriales</taxon>
        <taxon>Sphingobacteriaceae</taxon>
        <taxon>Pedobacter</taxon>
    </lineage>
</organism>
<comment type="subcellular location">
    <subcellularLocation>
        <location evidence="1 8">Cell outer membrane</location>
        <topology evidence="1 8">Multi-pass membrane protein</topology>
    </subcellularLocation>
</comment>
<dbReference type="KEGG" id="pgs:CPT03_04235"/>
<dbReference type="SUPFAM" id="SSF56935">
    <property type="entry name" value="Porins"/>
    <property type="match status" value="1"/>
</dbReference>
<dbReference type="OrthoDB" id="8670144at2"/>
<dbReference type="InterPro" id="IPR012910">
    <property type="entry name" value="Plug_dom"/>
</dbReference>
<dbReference type="InterPro" id="IPR000531">
    <property type="entry name" value="Beta-barrel_TonB"/>
</dbReference>
<dbReference type="Gene3D" id="2.40.170.20">
    <property type="entry name" value="TonB-dependent receptor, beta-barrel domain"/>
    <property type="match status" value="1"/>
</dbReference>
<sequence>MIKNLLVPLSFLLIFFSQTHGQNIKIHGLVTDKNSGIPFVTIEANKSLKTQTDTKGHFTLFVDAGKPVVLKTLAVGYKSLNIELGALQRDTTLNWVLEQENNTLENVIISATRKPENIRNIAASVSIVSKKKLESEMTINPDLSTILANQVPGFAPTAQTGNNVGQNLRGRPMLVMVDGVSQSSPLRNAEVDLRSIDPSVLQRIEVVKGATAIYGNGAAGGLINYITLIPDTAAKFAGKTSVNLNGSLINPKNSGGGRINQMFYGKVGKIDYVASGTYEQTGEYKDAKGDVVGPNYSLGETDSYNAFFKIGYQPTKNQRLQLMYNMYSSLQNSNFTLVNGNLATGQKATGILGKPLGIPTGVDYNHNIHLSYKIDSILLNTSLTFDTYFEKRKDVFYVSLGRFDGGDGQSLATNDKKGARIFLETPVLQTSALKATLAYGADFLKDKTAQPLVDGRTWVPEMDMTNLAPFAQASITTLKDLIFTTGLRLEHVNINVNDYKTLRTTNATGGTLTPSFDVTGGKLKYKTYLYNAALKYNHFELFSPFISFSQGFSVMDIGLALREAKVNSIDKINTDAVKVNNYEAGFQSTYQNLTFLASVYKSTSKLGIEVVYDAATGLFNTARSPEEIYGFELAANYKMMPSLEFGASYSYTEGKRDIDNNGKFDDGVDKYMNGRRISAPKITGTVTYSPLSVLDLTLNYTGIGSRNRFEKNSAGVYNGNEGAVKAYNLFSFAGSYRANKNTNITLGVENLFNQDYFPARAQWFMQPGFYSKGRGTSINLGLSVSY</sequence>
<keyword evidence="4 8" id="KW-0812">Transmembrane</keyword>
<keyword evidence="3 8" id="KW-1134">Transmembrane beta strand</keyword>
<dbReference type="InterPro" id="IPR008969">
    <property type="entry name" value="CarboxyPept-like_regulatory"/>
</dbReference>
<evidence type="ECO:0000256" key="9">
    <source>
        <dbReference type="RuleBase" id="RU003357"/>
    </source>
</evidence>
<feature type="domain" description="TonB-dependent receptor plug" evidence="11">
    <location>
        <begin position="118"/>
        <end position="221"/>
    </location>
</feature>
<evidence type="ECO:0000256" key="7">
    <source>
        <dbReference type="ARBA" id="ARBA00023237"/>
    </source>
</evidence>
<evidence type="ECO:0000256" key="4">
    <source>
        <dbReference type="ARBA" id="ARBA00022692"/>
    </source>
</evidence>
<dbReference type="GO" id="GO:0009279">
    <property type="term" value="C:cell outer membrane"/>
    <property type="evidence" value="ECO:0007669"/>
    <property type="project" value="UniProtKB-SubCell"/>
</dbReference>
<keyword evidence="5 9" id="KW-0798">TonB box</keyword>
<dbReference type="Gene3D" id="2.170.130.10">
    <property type="entry name" value="TonB-dependent receptor, plug domain"/>
    <property type="match status" value="1"/>
</dbReference>
<accession>A0A2D1U2B6</accession>
<keyword evidence="7 8" id="KW-0998">Cell outer membrane</keyword>
<dbReference type="AlphaFoldDB" id="A0A2D1U2B6"/>
<keyword evidence="2 8" id="KW-0813">Transport</keyword>
<evidence type="ECO:0000256" key="8">
    <source>
        <dbReference type="PROSITE-ProRule" id="PRU01360"/>
    </source>
</evidence>
<gene>
    <name evidence="12" type="ORF">CPT03_04235</name>
</gene>
<comment type="similarity">
    <text evidence="8 9">Belongs to the TonB-dependent receptor family.</text>
</comment>
<dbReference type="Proteomes" id="UP000223749">
    <property type="component" value="Chromosome"/>
</dbReference>
<protein>
    <submittedName>
        <fullName evidence="12">Ferric aerobactin receptor</fullName>
    </submittedName>
</protein>
<dbReference type="PANTHER" id="PTHR30069">
    <property type="entry name" value="TONB-DEPENDENT OUTER MEMBRANE RECEPTOR"/>
    <property type="match status" value="1"/>
</dbReference>
<evidence type="ECO:0000259" key="10">
    <source>
        <dbReference type="Pfam" id="PF00593"/>
    </source>
</evidence>
<dbReference type="EMBL" id="CP024091">
    <property type="protein sequence ID" value="ATP55729.1"/>
    <property type="molecule type" value="Genomic_DNA"/>
</dbReference>
<evidence type="ECO:0000313" key="13">
    <source>
        <dbReference type="Proteomes" id="UP000223749"/>
    </source>
</evidence>
<dbReference type="CDD" id="cd01347">
    <property type="entry name" value="ligand_gated_channel"/>
    <property type="match status" value="1"/>
</dbReference>
<keyword evidence="13" id="KW-1185">Reference proteome</keyword>
<dbReference type="PROSITE" id="PS52016">
    <property type="entry name" value="TONB_DEPENDENT_REC_3"/>
    <property type="match status" value="1"/>
</dbReference>
<name>A0A2D1U2B6_9SPHI</name>
<dbReference type="GO" id="GO:0044718">
    <property type="term" value="P:siderophore transmembrane transport"/>
    <property type="evidence" value="ECO:0007669"/>
    <property type="project" value="TreeGrafter"/>
</dbReference>
<dbReference type="InterPro" id="IPR036942">
    <property type="entry name" value="Beta-barrel_TonB_sf"/>
</dbReference>
<evidence type="ECO:0000313" key="12">
    <source>
        <dbReference type="EMBL" id="ATP55729.1"/>
    </source>
</evidence>
<keyword evidence="6 8" id="KW-0472">Membrane</keyword>
<dbReference type="Pfam" id="PF00593">
    <property type="entry name" value="TonB_dep_Rec_b-barrel"/>
    <property type="match status" value="1"/>
</dbReference>
<dbReference type="RefSeq" id="WP_099437674.1">
    <property type="nucleotide sequence ID" value="NZ_CP024091.1"/>
</dbReference>
<evidence type="ECO:0000256" key="1">
    <source>
        <dbReference type="ARBA" id="ARBA00004571"/>
    </source>
</evidence>
<dbReference type="InterPro" id="IPR037066">
    <property type="entry name" value="Plug_dom_sf"/>
</dbReference>
<evidence type="ECO:0000256" key="3">
    <source>
        <dbReference type="ARBA" id="ARBA00022452"/>
    </source>
</evidence>
<reference evidence="12 13" key="1">
    <citation type="submission" date="2017-10" db="EMBL/GenBank/DDBJ databases">
        <title>Whole genome of Pedobacter ginsengisoli T01R-27 isolated from tomato rhizosphere.</title>
        <authorList>
            <person name="Weon H.-Y."/>
            <person name="Lee S.A."/>
            <person name="Sang M.K."/>
            <person name="Song J."/>
        </authorList>
    </citation>
    <scope>NUCLEOTIDE SEQUENCE [LARGE SCALE GENOMIC DNA]</scope>
    <source>
        <strain evidence="12 13">T01R-27</strain>
    </source>
</reference>